<evidence type="ECO:0000313" key="3">
    <source>
        <dbReference type="Proteomes" id="UP000264492"/>
    </source>
</evidence>
<dbReference type="AlphaFoldDB" id="A0A371JWZ2"/>
<keyword evidence="3" id="KW-1185">Reference proteome</keyword>
<comment type="caution">
    <text evidence="2">The sequence shown here is derived from an EMBL/GenBank/DDBJ whole genome shotgun (WGS) entry which is preliminary data.</text>
</comment>
<organism evidence="2 3">
    <name type="scientific">Lysobacter silvisoli</name>
    <dbReference type="NCBI Taxonomy" id="2293254"/>
    <lineage>
        <taxon>Bacteria</taxon>
        <taxon>Pseudomonadati</taxon>
        <taxon>Pseudomonadota</taxon>
        <taxon>Gammaproteobacteria</taxon>
        <taxon>Lysobacterales</taxon>
        <taxon>Lysobacteraceae</taxon>
        <taxon>Lysobacter</taxon>
    </lineage>
</organism>
<dbReference type="EMBL" id="QTSU01000004">
    <property type="protein sequence ID" value="RDZ26170.1"/>
    <property type="molecule type" value="Genomic_DNA"/>
</dbReference>
<evidence type="ECO:0008006" key="4">
    <source>
        <dbReference type="Google" id="ProtNLM"/>
    </source>
</evidence>
<evidence type="ECO:0000256" key="1">
    <source>
        <dbReference type="SAM" id="SignalP"/>
    </source>
</evidence>
<name>A0A371JWZ2_9GAMM</name>
<protein>
    <recommendedName>
        <fullName evidence="4">Lipoprotein</fullName>
    </recommendedName>
</protein>
<feature type="chain" id="PRO_5016770603" description="Lipoprotein" evidence="1">
    <location>
        <begin position="32"/>
        <end position="188"/>
    </location>
</feature>
<gene>
    <name evidence="2" type="ORF">DX914_18020</name>
</gene>
<accession>A0A371JWZ2</accession>
<dbReference type="OrthoDB" id="8757917at2"/>
<reference evidence="2 3" key="1">
    <citation type="submission" date="2018-08" db="EMBL/GenBank/DDBJ databases">
        <title>Lysobacter sp. zong2l5, whole genome shotgun sequence.</title>
        <authorList>
            <person name="Zhang X."/>
            <person name="Feng G."/>
            <person name="Zhu H."/>
        </authorList>
    </citation>
    <scope>NUCLEOTIDE SEQUENCE [LARGE SCALE GENOMIC DNA]</scope>
    <source>
        <strain evidence="3">zong2l5</strain>
    </source>
</reference>
<dbReference type="Proteomes" id="UP000264492">
    <property type="component" value="Unassembled WGS sequence"/>
</dbReference>
<feature type="signal peptide" evidence="1">
    <location>
        <begin position="1"/>
        <end position="31"/>
    </location>
</feature>
<keyword evidence="1" id="KW-0732">Signal</keyword>
<dbReference type="RefSeq" id="WP_115861393.1">
    <property type="nucleotide sequence ID" value="NZ_QTSU01000004.1"/>
</dbReference>
<sequence length="188" mass="20351">MTSVIAATSVAARVATCVAFLLLTGCLSPQALVKGDAPSAELAFDLQSQSTGGGLGKHWHVWKYEDAACEAKEKGVLVARKRLKQPMAPIRLPADRPVTLAFWYIEANFGQNRECTYTWTFTPNAGEKYSVDLRVSPYVSCDVRLTGASGVPVPATTPVNSCVTGLLGRKIENGHPAVVEYRVQTVYY</sequence>
<proteinExistence type="predicted"/>
<evidence type="ECO:0000313" key="2">
    <source>
        <dbReference type="EMBL" id="RDZ26170.1"/>
    </source>
</evidence>